<sequence>MSNIPQWLRSALYASKDCGLIQRRQICFKRHDKEGPVRKGAPFEAAENRFHNCRPETPEKHLRVWGIQDLCKSCSIDESNREAGGSLTRAWGYPPIN</sequence>
<reference evidence="1 2" key="1">
    <citation type="submission" date="2021-06" db="EMBL/GenBank/DDBJ databases">
        <title>Caerostris extrusa draft genome.</title>
        <authorList>
            <person name="Kono N."/>
            <person name="Arakawa K."/>
        </authorList>
    </citation>
    <scope>NUCLEOTIDE SEQUENCE [LARGE SCALE GENOMIC DNA]</scope>
</reference>
<evidence type="ECO:0000313" key="2">
    <source>
        <dbReference type="Proteomes" id="UP001054945"/>
    </source>
</evidence>
<gene>
    <name evidence="1" type="ORF">CEXT_229321</name>
</gene>
<dbReference type="EMBL" id="BPLR01021167">
    <property type="protein sequence ID" value="GIX86749.1"/>
    <property type="molecule type" value="Genomic_DNA"/>
</dbReference>
<evidence type="ECO:0000313" key="1">
    <source>
        <dbReference type="EMBL" id="GIX86749.1"/>
    </source>
</evidence>
<keyword evidence="2" id="KW-1185">Reference proteome</keyword>
<dbReference type="Proteomes" id="UP001054945">
    <property type="component" value="Unassembled WGS sequence"/>
</dbReference>
<dbReference type="AlphaFoldDB" id="A0AAV4NQQ2"/>
<accession>A0AAV4NQQ2</accession>
<name>A0AAV4NQQ2_CAEEX</name>
<proteinExistence type="predicted"/>
<protein>
    <submittedName>
        <fullName evidence="1">Uncharacterized protein</fullName>
    </submittedName>
</protein>
<organism evidence="1 2">
    <name type="scientific">Caerostris extrusa</name>
    <name type="common">Bark spider</name>
    <name type="synonym">Caerostris bankana</name>
    <dbReference type="NCBI Taxonomy" id="172846"/>
    <lineage>
        <taxon>Eukaryota</taxon>
        <taxon>Metazoa</taxon>
        <taxon>Ecdysozoa</taxon>
        <taxon>Arthropoda</taxon>
        <taxon>Chelicerata</taxon>
        <taxon>Arachnida</taxon>
        <taxon>Araneae</taxon>
        <taxon>Araneomorphae</taxon>
        <taxon>Entelegynae</taxon>
        <taxon>Araneoidea</taxon>
        <taxon>Araneidae</taxon>
        <taxon>Caerostris</taxon>
    </lineage>
</organism>
<comment type="caution">
    <text evidence="1">The sequence shown here is derived from an EMBL/GenBank/DDBJ whole genome shotgun (WGS) entry which is preliminary data.</text>
</comment>